<reference evidence="2" key="1">
    <citation type="submission" date="2021-10" db="EMBL/GenBank/DDBJ databases">
        <title>Collection of gut derived symbiotic bacterial strains cultured from healthy donors.</title>
        <authorList>
            <person name="Lin H."/>
            <person name="Littmann E."/>
            <person name="Kohout C."/>
            <person name="Pamer E.G."/>
        </authorList>
    </citation>
    <scope>NUCLEOTIDE SEQUENCE</scope>
    <source>
        <strain evidence="2">DFI.4.48</strain>
    </source>
</reference>
<proteinExistence type="predicted"/>
<keyword evidence="1" id="KW-0732">Signal</keyword>
<comment type="caution">
    <text evidence="2">The sequence shown here is derived from an EMBL/GenBank/DDBJ whole genome shotgun (WGS) entry which is preliminary data.</text>
</comment>
<feature type="signal peptide" evidence="1">
    <location>
        <begin position="1"/>
        <end position="21"/>
    </location>
</feature>
<evidence type="ECO:0000256" key="1">
    <source>
        <dbReference type="SAM" id="SignalP"/>
    </source>
</evidence>
<dbReference type="InterPro" id="IPR009229">
    <property type="entry name" value="AgrD"/>
</dbReference>
<dbReference type="EMBL" id="JAJDKZ010000008">
    <property type="protein sequence ID" value="MCB8609805.1"/>
    <property type="molecule type" value="Genomic_DNA"/>
</dbReference>
<dbReference type="AlphaFoldDB" id="A0AAW4VRR6"/>
<accession>A0AAW4VRR6</accession>
<protein>
    <submittedName>
        <fullName evidence="2">Cyclic lactone autoinducer peptide</fullName>
    </submittedName>
</protein>
<gene>
    <name evidence="2" type="ORF">LJD69_04255</name>
</gene>
<dbReference type="RefSeq" id="WP_117812275.1">
    <property type="nucleotide sequence ID" value="NZ_JAJDKR010000024.1"/>
</dbReference>
<dbReference type="NCBIfam" id="TIGR04223">
    <property type="entry name" value="quorum_AgrD"/>
    <property type="match status" value="1"/>
</dbReference>
<evidence type="ECO:0000313" key="2">
    <source>
        <dbReference type="EMBL" id="MCB8609805.1"/>
    </source>
</evidence>
<sequence>MKNKVLRSLVKVLTVAAFVCASTSSLCNCYEPEKPASLR</sequence>
<dbReference type="Proteomes" id="UP001198439">
    <property type="component" value="Unassembled WGS sequence"/>
</dbReference>
<evidence type="ECO:0000313" key="3">
    <source>
        <dbReference type="Proteomes" id="UP001198439"/>
    </source>
</evidence>
<organism evidence="2 3">
    <name type="scientific">Faecalibacillus faecis</name>
    <dbReference type="NCBI Taxonomy" id="1982628"/>
    <lineage>
        <taxon>Bacteria</taxon>
        <taxon>Bacillati</taxon>
        <taxon>Bacillota</taxon>
        <taxon>Erysipelotrichia</taxon>
        <taxon>Erysipelotrichales</taxon>
        <taxon>Coprobacillaceae</taxon>
        <taxon>Faecalibacillus</taxon>
    </lineage>
</organism>
<feature type="chain" id="PRO_5043677766" evidence="1">
    <location>
        <begin position="22"/>
        <end position="39"/>
    </location>
</feature>
<name>A0AAW4VRR6_9FIRM</name>